<dbReference type="AlphaFoldDB" id="A0A226ERL5"/>
<dbReference type="Gene3D" id="3.40.525.10">
    <property type="entry name" value="CRAL-TRIO lipid binding domain"/>
    <property type="match status" value="1"/>
</dbReference>
<dbReference type="OMA" id="DEDIRGC"/>
<dbReference type="InterPro" id="IPR036273">
    <property type="entry name" value="CRAL/TRIO_N_dom_sf"/>
</dbReference>
<sequence>MQNNVHPVLQVSNFSLTMDTECAQRDGKSIMNFHHGSTTLLNLKSRIKSHEKLSPFHGILDDMLLLGFLNGKNFDVDATILCLENYIYMRTVKYRKQLRPFLPSTDVLLDTELTRVLKNRDQNGRFVVIVKYEAWNPSVSSSQDVVASVVFFVDELTRSYATTCSEVIFIGDCKNFSFAQAQQAGPRIIMQAVDLFVKCIPSRPKAFHFVNENVFVSGLFYILRSFLSKKLRERLHIHSSNLELLHEHVPKEILPESLGGDLLNKDAYDEEIRARVRATDEFYKRMADSSNDTIECAGFISQIPGECVASEELCSPKQGMVSFQCLLSPTSVCCPT</sequence>
<evidence type="ECO:0000259" key="1">
    <source>
        <dbReference type="PROSITE" id="PS50191"/>
    </source>
</evidence>
<dbReference type="PANTHER" id="PTHR10174">
    <property type="entry name" value="ALPHA-TOCOPHEROL TRANSFER PROTEIN-RELATED"/>
    <property type="match status" value="1"/>
</dbReference>
<dbReference type="OrthoDB" id="75724at2759"/>
<dbReference type="PRINTS" id="PR00180">
    <property type="entry name" value="CRETINALDHBP"/>
</dbReference>
<dbReference type="Gene3D" id="1.20.5.1200">
    <property type="entry name" value="Alpha-tocopherol transfer"/>
    <property type="match status" value="1"/>
</dbReference>
<dbReference type="GO" id="GO:1902936">
    <property type="term" value="F:phosphatidylinositol bisphosphate binding"/>
    <property type="evidence" value="ECO:0007669"/>
    <property type="project" value="TreeGrafter"/>
</dbReference>
<proteinExistence type="predicted"/>
<dbReference type="PROSITE" id="PS50191">
    <property type="entry name" value="CRAL_TRIO"/>
    <property type="match status" value="1"/>
</dbReference>
<name>A0A226ERL5_FOLCA</name>
<dbReference type="EMBL" id="LNIX01000002">
    <property type="protein sequence ID" value="OXA59236.1"/>
    <property type="molecule type" value="Genomic_DNA"/>
</dbReference>
<dbReference type="InterPro" id="IPR036865">
    <property type="entry name" value="CRAL-TRIO_dom_sf"/>
</dbReference>
<comment type="caution">
    <text evidence="2">The sequence shown here is derived from an EMBL/GenBank/DDBJ whole genome shotgun (WGS) entry which is preliminary data.</text>
</comment>
<dbReference type="SUPFAM" id="SSF46938">
    <property type="entry name" value="CRAL/TRIO N-terminal domain"/>
    <property type="match status" value="1"/>
</dbReference>
<evidence type="ECO:0000313" key="2">
    <source>
        <dbReference type="EMBL" id="OXA59236.1"/>
    </source>
</evidence>
<dbReference type="Proteomes" id="UP000198287">
    <property type="component" value="Unassembled WGS sequence"/>
</dbReference>
<reference evidence="2 3" key="1">
    <citation type="submission" date="2015-12" db="EMBL/GenBank/DDBJ databases">
        <title>The genome of Folsomia candida.</title>
        <authorList>
            <person name="Faddeeva A."/>
            <person name="Derks M.F."/>
            <person name="Anvar Y."/>
            <person name="Smit S."/>
            <person name="Van Straalen N."/>
            <person name="Roelofs D."/>
        </authorList>
    </citation>
    <scope>NUCLEOTIDE SEQUENCE [LARGE SCALE GENOMIC DNA]</scope>
    <source>
        <strain evidence="2 3">VU population</strain>
        <tissue evidence="2">Whole body</tissue>
    </source>
</reference>
<dbReference type="SMART" id="SM00516">
    <property type="entry name" value="SEC14"/>
    <property type="match status" value="1"/>
</dbReference>
<keyword evidence="3" id="KW-1185">Reference proteome</keyword>
<dbReference type="CDD" id="cd00170">
    <property type="entry name" value="SEC14"/>
    <property type="match status" value="1"/>
</dbReference>
<gene>
    <name evidence="2" type="ORF">Fcan01_04716</name>
</gene>
<accession>A0A226ERL5</accession>
<feature type="domain" description="CRAL-TRIO" evidence="1">
    <location>
        <begin position="104"/>
        <end position="266"/>
    </location>
</feature>
<dbReference type="InterPro" id="IPR001251">
    <property type="entry name" value="CRAL-TRIO_dom"/>
</dbReference>
<organism evidence="2 3">
    <name type="scientific">Folsomia candida</name>
    <name type="common">Springtail</name>
    <dbReference type="NCBI Taxonomy" id="158441"/>
    <lineage>
        <taxon>Eukaryota</taxon>
        <taxon>Metazoa</taxon>
        <taxon>Ecdysozoa</taxon>
        <taxon>Arthropoda</taxon>
        <taxon>Hexapoda</taxon>
        <taxon>Collembola</taxon>
        <taxon>Entomobryomorpha</taxon>
        <taxon>Isotomoidea</taxon>
        <taxon>Isotomidae</taxon>
        <taxon>Proisotominae</taxon>
        <taxon>Folsomia</taxon>
    </lineage>
</organism>
<dbReference type="GO" id="GO:0016020">
    <property type="term" value="C:membrane"/>
    <property type="evidence" value="ECO:0007669"/>
    <property type="project" value="TreeGrafter"/>
</dbReference>
<dbReference type="PANTHER" id="PTHR10174:SF208">
    <property type="entry name" value="CRAL-TRIO DOMAIN-CONTAINING PROTEIN DDB_G0278031"/>
    <property type="match status" value="1"/>
</dbReference>
<dbReference type="Gene3D" id="1.10.8.20">
    <property type="entry name" value="N-terminal domain of phosphatidylinositol transfer protein sec14p"/>
    <property type="match status" value="1"/>
</dbReference>
<evidence type="ECO:0000313" key="3">
    <source>
        <dbReference type="Proteomes" id="UP000198287"/>
    </source>
</evidence>
<dbReference type="Pfam" id="PF00650">
    <property type="entry name" value="CRAL_TRIO"/>
    <property type="match status" value="1"/>
</dbReference>
<protein>
    <submittedName>
        <fullName evidence="2">Clavesin-1</fullName>
    </submittedName>
</protein>
<dbReference type="SUPFAM" id="SSF52087">
    <property type="entry name" value="CRAL/TRIO domain"/>
    <property type="match status" value="1"/>
</dbReference>